<name>A0A9X9XQV5_9BRAD</name>
<proteinExistence type="predicted"/>
<dbReference type="RefSeq" id="WP_225005310.1">
    <property type="nucleotide sequence ID" value="NZ_CP086136.1"/>
</dbReference>
<gene>
    <name evidence="1" type="ORF">J4G43_035945</name>
</gene>
<evidence type="ECO:0000313" key="1">
    <source>
        <dbReference type="EMBL" id="UEM10049.1"/>
    </source>
</evidence>
<dbReference type="KEGG" id="bban:J4G43_035945"/>
<dbReference type="AlphaFoldDB" id="A0A9X9XQV5"/>
<protein>
    <submittedName>
        <fullName evidence="1">Uncharacterized protein</fullName>
    </submittedName>
</protein>
<reference evidence="1 2" key="1">
    <citation type="journal article" date="2022" name="Int. J. Syst. Evol. Microbiol.">
        <title>Strains of Bradyrhizobium barranii sp. nov. associated with legumes native to Canada are symbionts of soybeans and belong to different subspecies (subsp. barranii subsp. nov. and subsp. apii subsp. nov.) and symbiovars (sv. glycinearum and sv. septentrionale).</title>
        <authorList>
            <person name="Bromfield E.S.P."/>
            <person name="Cloutier S."/>
            <person name="Wasai-Hara S."/>
            <person name="Minamisawa K."/>
        </authorList>
    </citation>
    <scope>NUCLEOTIDE SEQUENCE [LARGE SCALE GENOMIC DNA]</scope>
    <source>
        <strain evidence="1 2">144S4</strain>
    </source>
</reference>
<dbReference type="Proteomes" id="UP000664702">
    <property type="component" value="Chromosome"/>
</dbReference>
<sequence>MMPIALKEILMASMLMPPPEMAIPATELLDTTELLRTAAPPPTPTPLAALINLTLLSVALIKPAAALAIADRCLPYRES</sequence>
<dbReference type="EMBL" id="CP086136">
    <property type="protein sequence ID" value="UEM10049.1"/>
    <property type="molecule type" value="Genomic_DNA"/>
</dbReference>
<evidence type="ECO:0000313" key="2">
    <source>
        <dbReference type="Proteomes" id="UP000664702"/>
    </source>
</evidence>
<organism evidence="1 2">
    <name type="scientific">Bradyrhizobium barranii subsp. barranii</name>
    <dbReference type="NCBI Taxonomy" id="2823807"/>
    <lineage>
        <taxon>Bacteria</taxon>
        <taxon>Pseudomonadati</taxon>
        <taxon>Pseudomonadota</taxon>
        <taxon>Alphaproteobacteria</taxon>
        <taxon>Hyphomicrobiales</taxon>
        <taxon>Nitrobacteraceae</taxon>
        <taxon>Bradyrhizobium</taxon>
        <taxon>Bradyrhizobium barranii</taxon>
    </lineage>
</organism>
<accession>A0A9X9XQV5</accession>